<dbReference type="PANTHER" id="PTHR47245">
    <property type="entry name" value="PEPTIDYLPROLYL ISOMERASE"/>
    <property type="match status" value="1"/>
</dbReference>
<organism evidence="8 9">
    <name type="scientific">Microcystis aeruginosa Ma_SC_T_19800800_S464</name>
    <dbReference type="NCBI Taxonomy" id="2486257"/>
    <lineage>
        <taxon>Bacteria</taxon>
        <taxon>Bacillati</taxon>
        <taxon>Cyanobacteriota</taxon>
        <taxon>Cyanophyceae</taxon>
        <taxon>Oscillatoriophycideae</taxon>
        <taxon>Chroococcales</taxon>
        <taxon>Microcystaceae</taxon>
        <taxon>Microcystis</taxon>
    </lineage>
</organism>
<sequence>MSNPLTITSEDILKEIKLSLKLPDLIEAIATRRLIREYAEEASIGVNDEALQKTADSLRLIHNIPTTQETVNWLKKHSLSLDEFEEIAYDTLISGKLAKHLFSAQVEPHYYENQLDYVGVVMYEIILDDQDLAIELYYAIQENEISFYEAAHKYIKEKELRRKGGYCGTVYRKDLKPEVSAAVFAIQSPKLLKPIITSKGLHLIMIEEFVQPELDEKIKNKIVSELFYEWLKKQIQQLEIISTV</sequence>
<dbReference type="SUPFAM" id="SSF54534">
    <property type="entry name" value="FKBP-like"/>
    <property type="match status" value="1"/>
</dbReference>
<keyword evidence="5 6" id="KW-0413">Isomerase</keyword>
<dbReference type="PANTHER" id="PTHR47245:SF1">
    <property type="entry name" value="FOLDASE PROTEIN PRSA"/>
    <property type="match status" value="1"/>
</dbReference>
<evidence type="ECO:0000256" key="4">
    <source>
        <dbReference type="ARBA" id="ARBA00023110"/>
    </source>
</evidence>
<evidence type="ECO:0000256" key="3">
    <source>
        <dbReference type="ARBA" id="ARBA00022729"/>
    </source>
</evidence>
<feature type="domain" description="PpiC" evidence="7">
    <location>
        <begin position="125"/>
        <end position="208"/>
    </location>
</feature>
<evidence type="ECO:0000256" key="1">
    <source>
        <dbReference type="ARBA" id="ARBA00000971"/>
    </source>
</evidence>
<protein>
    <recommendedName>
        <fullName evidence="2">peptidylprolyl isomerase</fullName>
        <ecNumber evidence="2">5.2.1.8</ecNumber>
    </recommendedName>
</protein>
<dbReference type="Pfam" id="PF00639">
    <property type="entry name" value="Rotamase"/>
    <property type="match status" value="1"/>
</dbReference>
<dbReference type="PROSITE" id="PS50198">
    <property type="entry name" value="PPIC_PPIASE_2"/>
    <property type="match status" value="1"/>
</dbReference>
<accession>A0A552DEQ1</accession>
<evidence type="ECO:0000256" key="5">
    <source>
        <dbReference type="ARBA" id="ARBA00023235"/>
    </source>
</evidence>
<dbReference type="Gene3D" id="3.10.50.40">
    <property type="match status" value="1"/>
</dbReference>
<evidence type="ECO:0000259" key="7">
    <source>
        <dbReference type="PROSITE" id="PS50198"/>
    </source>
</evidence>
<dbReference type="GO" id="GO:0003755">
    <property type="term" value="F:peptidyl-prolyl cis-trans isomerase activity"/>
    <property type="evidence" value="ECO:0007669"/>
    <property type="project" value="UniProtKB-KW"/>
</dbReference>
<dbReference type="InterPro" id="IPR046357">
    <property type="entry name" value="PPIase_dom_sf"/>
</dbReference>
<evidence type="ECO:0000256" key="6">
    <source>
        <dbReference type="PROSITE-ProRule" id="PRU00278"/>
    </source>
</evidence>
<dbReference type="InterPro" id="IPR027304">
    <property type="entry name" value="Trigger_fact/SurA_dom_sf"/>
</dbReference>
<evidence type="ECO:0000256" key="2">
    <source>
        <dbReference type="ARBA" id="ARBA00013194"/>
    </source>
</evidence>
<dbReference type="InterPro" id="IPR050245">
    <property type="entry name" value="PrsA_foldase"/>
</dbReference>
<name>A0A552DEQ1_MICAE</name>
<dbReference type="EC" id="5.2.1.8" evidence="2"/>
<comment type="catalytic activity">
    <reaction evidence="1">
        <text>[protein]-peptidylproline (omega=180) = [protein]-peptidylproline (omega=0)</text>
        <dbReference type="Rhea" id="RHEA:16237"/>
        <dbReference type="Rhea" id="RHEA-COMP:10747"/>
        <dbReference type="Rhea" id="RHEA-COMP:10748"/>
        <dbReference type="ChEBI" id="CHEBI:83833"/>
        <dbReference type="ChEBI" id="CHEBI:83834"/>
        <dbReference type="EC" id="5.2.1.8"/>
    </reaction>
</comment>
<dbReference type="Proteomes" id="UP000319313">
    <property type="component" value="Unassembled WGS sequence"/>
</dbReference>
<comment type="caution">
    <text evidence="8">The sequence shown here is derived from an EMBL/GenBank/DDBJ whole genome shotgun (WGS) entry which is preliminary data.</text>
</comment>
<dbReference type="AlphaFoldDB" id="A0A552DEQ1"/>
<dbReference type="SUPFAM" id="SSF109998">
    <property type="entry name" value="Triger factor/SurA peptide-binding domain-like"/>
    <property type="match status" value="1"/>
</dbReference>
<dbReference type="InterPro" id="IPR000297">
    <property type="entry name" value="PPIase_PpiC"/>
</dbReference>
<gene>
    <name evidence="8" type="ORF">EWV81_21715</name>
</gene>
<evidence type="ECO:0000313" key="8">
    <source>
        <dbReference type="EMBL" id="TRU20705.1"/>
    </source>
</evidence>
<proteinExistence type="predicted"/>
<evidence type="ECO:0000313" key="9">
    <source>
        <dbReference type="Proteomes" id="UP000319313"/>
    </source>
</evidence>
<keyword evidence="4 6" id="KW-0697">Rotamase</keyword>
<keyword evidence="3" id="KW-0732">Signal</keyword>
<reference evidence="8 9" key="1">
    <citation type="submission" date="2019-01" db="EMBL/GenBank/DDBJ databases">
        <title>Coherence of Microcystis species and biogeography revealed through population genomics.</title>
        <authorList>
            <person name="Perez-Carrascal O.M."/>
            <person name="Terrat Y."/>
            <person name="Giani A."/>
            <person name="Fortin N."/>
            <person name="Tromas N."/>
            <person name="Shapiro B.J."/>
        </authorList>
    </citation>
    <scope>NUCLEOTIDE SEQUENCE [LARGE SCALE GENOMIC DNA]</scope>
    <source>
        <strain evidence="8">Ma_SC_T_19800800_S464</strain>
    </source>
</reference>
<dbReference type="EMBL" id="SFBL01000215">
    <property type="protein sequence ID" value="TRU20705.1"/>
    <property type="molecule type" value="Genomic_DNA"/>
</dbReference>